<protein>
    <submittedName>
        <fullName evidence="1">Uncharacterized protein</fullName>
    </submittedName>
</protein>
<evidence type="ECO:0000313" key="1">
    <source>
        <dbReference type="EMBL" id="RIJ48705.1"/>
    </source>
</evidence>
<comment type="caution">
    <text evidence="1">The sequence shown here is derived from an EMBL/GenBank/DDBJ whole genome shotgun (WGS) entry which is preliminary data.</text>
</comment>
<sequence length="338" mass="37603">MTRAMWGSKAADHKNLIPGRKLHGPLPFTKRVIVFARRNDEAISILSCCLVFTKDLSVDGDQSNLLQNHKLLSSVSDRFPRDLGIAMTRAMWGAKAADHENLIPGRKLHGPLPDFYKILVFARRNDEAIPVISFGWLHPLLQSLCPSILQFLRIKYPGIQIASPDTSGEAMTRAMWGAKAADHENLIPGRKLHGPLPDFYKILVFARRNDEAIPVISFGWLHPLLQSLCPSILQFLRIKYPGIQIASPDTSGEAMTRTMWGAKAADHENLIPGRKLHGPLPDFYNILVIARRNDEAISVIPVGWLHPLRQSLCPSVLQSLSIRYPGIQIASPDTSGSQ</sequence>
<dbReference type="EMBL" id="QWGR01000004">
    <property type="protein sequence ID" value="RIJ48705.1"/>
    <property type="molecule type" value="Genomic_DNA"/>
</dbReference>
<evidence type="ECO:0000313" key="2">
    <source>
        <dbReference type="Proteomes" id="UP000265926"/>
    </source>
</evidence>
<accession>A0A399T1R3</accession>
<dbReference type="Proteomes" id="UP000265926">
    <property type="component" value="Unassembled WGS sequence"/>
</dbReference>
<name>A0A399T1R3_9BACT</name>
<proteinExistence type="predicted"/>
<gene>
    <name evidence="1" type="ORF">D1614_09230</name>
</gene>
<keyword evidence="2" id="KW-1185">Reference proteome</keyword>
<dbReference type="AlphaFoldDB" id="A0A399T1R3"/>
<reference evidence="1 2" key="1">
    <citation type="submission" date="2018-08" db="EMBL/GenBank/DDBJ databases">
        <title>Pallidiluteibacterium maritimus gen. nov., sp. nov., isolated from coastal sediment.</title>
        <authorList>
            <person name="Zhou L.Y."/>
        </authorList>
    </citation>
    <scope>NUCLEOTIDE SEQUENCE [LARGE SCALE GENOMIC DNA]</scope>
    <source>
        <strain evidence="1 2">XSD2</strain>
    </source>
</reference>
<organism evidence="1 2">
    <name type="scientific">Maribellus luteus</name>
    <dbReference type="NCBI Taxonomy" id="2305463"/>
    <lineage>
        <taxon>Bacteria</taxon>
        <taxon>Pseudomonadati</taxon>
        <taxon>Bacteroidota</taxon>
        <taxon>Bacteroidia</taxon>
        <taxon>Marinilabiliales</taxon>
        <taxon>Prolixibacteraceae</taxon>
        <taxon>Maribellus</taxon>
    </lineage>
</organism>